<dbReference type="PANTHER" id="PTHR27008">
    <property type="entry name" value="OS04G0122200 PROTEIN"/>
    <property type="match status" value="1"/>
</dbReference>
<proteinExistence type="predicted"/>
<dbReference type="InterPro" id="IPR051809">
    <property type="entry name" value="Plant_receptor-like_S/T_kinase"/>
</dbReference>
<evidence type="ECO:0000256" key="7">
    <source>
        <dbReference type="ARBA" id="ARBA00023136"/>
    </source>
</evidence>
<keyword evidence="6" id="KW-1133">Transmembrane helix</keyword>
<gene>
    <name evidence="9" type="ORF">RJ640_003345</name>
</gene>
<accession>A0AA88S0H8</accession>
<keyword evidence="4" id="KW-0732">Signal</keyword>
<dbReference type="InterPro" id="IPR032675">
    <property type="entry name" value="LRR_dom_sf"/>
</dbReference>
<reference evidence="9" key="1">
    <citation type="submission" date="2022-12" db="EMBL/GenBank/DDBJ databases">
        <title>Draft genome assemblies for two species of Escallonia (Escalloniales).</title>
        <authorList>
            <person name="Chanderbali A."/>
            <person name="Dervinis C."/>
            <person name="Anghel I."/>
            <person name="Soltis D."/>
            <person name="Soltis P."/>
            <person name="Zapata F."/>
        </authorList>
    </citation>
    <scope>NUCLEOTIDE SEQUENCE</scope>
    <source>
        <strain evidence="9">UCBG92.1500</strain>
        <tissue evidence="9">Leaf</tissue>
    </source>
</reference>
<dbReference type="SUPFAM" id="SSF52058">
    <property type="entry name" value="L domain-like"/>
    <property type="match status" value="1"/>
</dbReference>
<dbReference type="EMBL" id="JAVXUO010001538">
    <property type="protein sequence ID" value="KAK2981385.1"/>
    <property type="molecule type" value="Genomic_DNA"/>
</dbReference>
<evidence type="ECO:0000313" key="9">
    <source>
        <dbReference type="EMBL" id="KAK2981385.1"/>
    </source>
</evidence>
<protein>
    <submittedName>
        <fullName evidence="9">Uncharacterized protein</fullName>
    </submittedName>
</protein>
<evidence type="ECO:0000256" key="8">
    <source>
        <dbReference type="ARBA" id="ARBA00023180"/>
    </source>
</evidence>
<dbReference type="SUPFAM" id="SSF56112">
    <property type="entry name" value="Protein kinase-like (PK-like)"/>
    <property type="match status" value="1"/>
</dbReference>
<comment type="subcellular location">
    <subcellularLocation>
        <location evidence="1">Membrane</location>
    </subcellularLocation>
</comment>
<keyword evidence="5" id="KW-0677">Repeat</keyword>
<name>A0AA88S0H8_9ASTE</name>
<dbReference type="PANTHER" id="PTHR27008:SF497">
    <property type="entry name" value="OS11G0695000 PROTEIN"/>
    <property type="match status" value="1"/>
</dbReference>
<keyword evidence="2" id="KW-0433">Leucine-rich repeat</keyword>
<evidence type="ECO:0000256" key="5">
    <source>
        <dbReference type="ARBA" id="ARBA00022737"/>
    </source>
</evidence>
<evidence type="ECO:0000256" key="6">
    <source>
        <dbReference type="ARBA" id="ARBA00022989"/>
    </source>
</evidence>
<dbReference type="Pfam" id="PF00560">
    <property type="entry name" value="LRR_1"/>
    <property type="match status" value="1"/>
</dbReference>
<keyword evidence="10" id="KW-1185">Reference proteome</keyword>
<evidence type="ECO:0000256" key="3">
    <source>
        <dbReference type="ARBA" id="ARBA00022692"/>
    </source>
</evidence>
<dbReference type="InterPro" id="IPR001611">
    <property type="entry name" value="Leu-rich_rpt"/>
</dbReference>
<dbReference type="InterPro" id="IPR011009">
    <property type="entry name" value="Kinase-like_dom_sf"/>
</dbReference>
<evidence type="ECO:0000256" key="1">
    <source>
        <dbReference type="ARBA" id="ARBA00004370"/>
    </source>
</evidence>
<comment type="caution">
    <text evidence="9">The sequence shown here is derived from an EMBL/GenBank/DDBJ whole genome shotgun (WGS) entry which is preliminary data.</text>
</comment>
<dbReference type="FunFam" id="3.80.10.10:FF:000041">
    <property type="entry name" value="LRR receptor-like serine/threonine-protein kinase ERECTA"/>
    <property type="match status" value="1"/>
</dbReference>
<sequence length="324" mass="35788">MGLISALLQEIANLTFLVLFDISYSNFSGEISSTLSKCWKLRQASLEENKSSRSIPSGVIGNLTKLEEIYLDENHFEGQIPKETSSPTNLRRLYLLDDNLEGPIPAAIFNISSLQKLRLGGNSLHGTLPADIGIGDLSNLVALGPGRNDFRRPLPGILEKLGKIQQLSIDDTEVHGLVPKGVLHCVERLSSMSRRLTISVKTIDWEGKHQLGLHKGIFSHELVAAVKVFKIDLQTTFKSFEAVCEVMCSICHRNFVKVISSCSNPDFKPLLLAYMPILPSKRWFLDFDKVDGISPSQVDQVKGFDQTAKAAFGRSSKLGMASDF</sequence>
<evidence type="ECO:0000256" key="4">
    <source>
        <dbReference type="ARBA" id="ARBA00022729"/>
    </source>
</evidence>
<dbReference type="AlphaFoldDB" id="A0AA88S0H8"/>
<organism evidence="9 10">
    <name type="scientific">Escallonia rubra</name>
    <dbReference type="NCBI Taxonomy" id="112253"/>
    <lineage>
        <taxon>Eukaryota</taxon>
        <taxon>Viridiplantae</taxon>
        <taxon>Streptophyta</taxon>
        <taxon>Embryophyta</taxon>
        <taxon>Tracheophyta</taxon>
        <taxon>Spermatophyta</taxon>
        <taxon>Magnoliopsida</taxon>
        <taxon>eudicotyledons</taxon>
        <taxon>Gunneridae</taxon>
        <taxon>Pentapetalae</taxon>
        <taxon>asterids</taxon>
        <taxon>campanulids</taxon>
        <taxon>Escalloniales</taxon>
        <taxon>Escalloniaceae</taxon>
        <taxon>Escallonia</taxon>
    </lineage>
</organism>
<evidence type="ECO:0000313" key="10">
    <source>
        <dbReference type="Proteomes" id="UP001187471"/>
    </source>
</evidence>
<keyword evidence="3" id="KW-0812">Transmembrane</keyword>
<evidence type="ECO:0000256" key="2">
    <source>
        <dbReference type="ARBA" id="ARBA00022614"/>
    </source>
</evidence>
<dbReference type="Gene3D" id="3.80.10.10">
    <property type="entry name" value="Ribonuclease Inhibitor"/>
    <property type="match status" value="1"/>
</dbReference>
<dbReference type="GO" id="GO:0016020">
    <property type="term" value="C:membrane"/>
    <property type="evidence" value="ECO:0007669"/>
    <property type="project" value="UniProtKB-SubCell"/>
</dbReference>
<dbReference type="Proteomes" id="UP001187471">
    <property type="component" value="Unassembled WGS sequence"/>
</dbReference>
<keyword evidence="8" id="KW-0325">Glycoprotein</keyword>
<keyword evidence="7" id="KW-0472">Membrane</keyword>